<accession>A0A3N2PKE9</accession>
<evidence type="ECO:0000256" key="2">
    <source>
        <dbReference type="SAM" id="Phobius"/>
    </source>
</evidence>
<feature type="transmembrane region" description="Helical" evidence="2">
    <location>
        <begin position="160"/>
        <end position="180"/>
    </location>
</feature>
<dbReference type="Proteomes" id="UP000272025">
    <property type="component" value="Unassembled WGS sequence"/>
</dbReference>
<sequence length="233" mass="26053">MKPRGCCWVMSHCGGRLLPNETHASIAAHLHTGSVPRLENETNATNCKTKEDKKMDGRTGDKRLRHRLLRCGMWYNSGHHLPAFQRAGVLGLLGGVDDTAVGRLLVTEEGRWAEGRERRHCRATAPIVFLFCIKRHFWGISGLGVLFSLFFFPFSFVHPLHFLVILLLFSAPFSFGLLCVPPTHARARGHNLKGKIGRPFGECPARELPMLMRPPWAQHWKTWEAGGATLGGS</sequence>
<organism evidence="3 4">
    <name type="scientific">Sodiomyces alkalinus (strain CBS 110278 / VKM F-3762 / F11)</name>
    <name type="common">Alkaliphilic filamentous fungus</name>
    <dbReference type="NCBI Taxonomy" id="1314773"/>
    <lineage>
        <taxon>Eukaryota</taxon>
        <taxon>Fungi</taxon>
        <taxon>Dikarya</taxon>
        <taxon>Ascomycota</taxon>
        <taxon>Pezizomycotina</taxon>
        <taxon>Sordariomycetes</taxon>
        <taxon>Hypocreomycetidae</taxon>
        <taxon>Glomerellales</taxon>
        <taxon>Plectosphaerellaceae</taxon>
        <taxon>Sodiomyces</taxon>
    </lineage>
</organism>
<keyword evidence="2" id="KW-0812">Transmembrane</keyword>
<dbReference type="RefSeq" id="XP_028462799.1">
    <property type="nucleotide sequence ID" value="XM_028615655.1"/>
</dbReference>
<feature type="region of interest" description="Disordered" evidence="1">
    <location>
        <begin position="37"/>
        <end position="58"/>
    </location>
</feature>
<keyword evidence="4" id="KW-1185">Reference proteome</keyword>
<protein>
    <submittedName>
        <fullName evidence="3">Uncharacterized protein</fullName>
    </submittedName>
</protein>
<feature type="compositionally biased region" description="Basic and acidic residues" evidence="1">
    <location>
        <begin position="48"/>
        <end position="58"/>
    </location>
</feature>
<reference evidence="3 4" key="1">
    <citation type="journal article" date="2018" name="Mol. Ecol.">
        <title>The obligate alkalophilic soda-lake fungus Sodiomyces alkalinus has shifted to a protein diet.</title>
        <authorList>
            <person name="Grum-Grzhimaylo A.A."/>
            <person name="Falkoski D.L."/>
            <person name="van den Heuvel J."/>
            <person name="Valero-Jimenez C.A."/>
            <person name="Min B."/>
            <person name="Choi I.G."/>
            <person name="Lipzen A."/>
            <person name="Daum C.G."/>
            <person name="Aanen D.K."/>
            <person name="Tsang A."/>
            <person name="Henrissat B."/>
            <person name="Bilanenko E.N."/>
            <person name="de Vries R.P."/>
            <person name="van Kan J.A.L."/>
            <person name="Grigoriev I.V."/>
            <person name="Debets A.J.M."/>
        </authorList>
    </citation>
    <scope>NUCLEOTIDE SEQUENCE [LARGE SCALE GENOMIC DNA]</scope>
    <source>
        <strain evidence="3 4">F11</strain>
    </source>
</reference>
<name>A0A3N2PKE9_SODAK</name>
<dbReference type="AlphaFoldDB" id="A0A3N2PKE9"/>
<proteinExistence type="predicted"/>
<feature type="transmembrane region" description="Helical" evidence="2">
    <location>
        <begin position="137"/>
        <end position="154"/>
    </location>
</feature>
<evidence type="ECO:0000313" key="3">
    <source>
        <dbReference type="EMBL" id="ROT34993.1"/>
    </source>
</evidence>
<keyword evidence="2" id="KW-0472">Membrane</keyword>
<keyword evidence="2" id="KW-1133">Transmembrane helix</keyword>
<gene>
    <name evidence="3" type="ORF">SODALDRAFT_75835</name>
</gene>
<evidence type="ECO:0000313" key="4">
    <source>
        <dbReference type="Proteomes" id="UP000272025"/>
    </source>
</evidence>
<evidence type="ECO:0000256" key="1">
    <source>
        <dbReference type="SAM" id="MobiDB-lite"/>
    </source>
</evidence>
<dbReference type="EMBL" id="ML119062">
    <property type="protein sequence ID" value="ROT34993.1"/>
    <property type="molecule type" value="Genomic_DNA"/>
</dbReference>
<dbReference type="GeneID" id="39584132"/>